<dbReference type="Proteomes" id="UP000294813">
    <property type="component" value="Unassembled WGS sequence"/>
</dbReference>
<keyword evidence="2" id="KW-1185">Reference proteome</keyword>
<proteinExistence type="predicted"/>
<accession>A0A4R2RCB3</accession>
<dbReference type="RefSeq" id="WP_243116922.1">
    <property type="nucleotide sequence ID" value="NZ_JAOQNU010000032.1"/>
</dbReference>
<evidence type="ECO:0000313" key="1">
    <source>
        <dbReference type="EMBL" id="TCP61010.1"/>
    </source>
</evidence>
<name>A0A4R2RCB3_9FIRM</name>
<dbReference type="AlphaFoldDB" id="A0A4R2RCB3"/>
<protein>
    <submittedName>
        <fullName evidence="1">Uncharacterized protein</fullName>
    </submittedName>
</protein>
<comment type="caution">
    <text evidence="1">The sequence shown here is derived from an EMBL/GenBank/DDBJ whole genome shotgun (WGS) entry which is preliminary data.</text>
</comment>
<evidence type="ECO:0000313" key="2">
    <source>
        <dbReference type="Proteomes" id="UP000294813"/>
    </source>
</evidence>
<organism evidence="1 2">
    <name type="scientific">Heliophilum fasciatum</name>
    <dbReference type="NCBI Taxonomy" id="35700"/>
    <lineage>
        <taxon>Bacteria</taxon>
        <taxon>Bacillati</taxon>
        <taxon>Bacillota</taxon>
        <taxon>Clostridia</taxon>
        <taxon>Eubacteriales</taxon>
        <taxon>Heliobacteriaceae</taxon>
        <taxon>Heliophilum</taxon>
    </lineage>
</organism>
<reference evidence="1 2" key="1">
    <citation type="submission" date="2019-03" db="EMBL/GenBank/DDBJ databases">
        <title>Genomic Encyclopedia of Type Strains, Phase IV (KMG-IV): sequencing the most valuable type-strain genomes for metagenomic binning, comparative biology and taxonomic classification.</title>
        <authorList>
            <person name="Goeker M."/>
        </authorList>
    </citation>
    <scope>NUCLEOTIDE SEQUENCE [LARGE SCALE GENOMIC DNA]</scope>
    <source>
        <strain evidence="1 2">DSM 11170</strain>
    </source>
</reference>
<gene>
    <name evidence="1" type="ORF">EDD73_1312</name>
</gene>
<sequence length="125" mass="14064">MTETVENPPLPNRFVPEPMGSATHVALDAHTELHGYQTEAQINPRIQGTDHVNYMTSKGAPWGLRDSLVDMTRELGIPFDAFIERIAENRSDTEMAGEFAVSPHTIQHLKNHFYRHGINDVQGQD</sequence>
<dbReference type="EMBL" id="SLXT01000031">
    <property type="protein sequence ID" value="TCP61010.1"/>
    <property type="molecule type" value="Genomic_DNA"/>
</dbReference>